<evidence type="ECO:0000259" key="4">
    <source>
        <dbReference type="PROSITE" id="PS50118"/>
    </source>
</evidence>
<dbReference type="Gene3D" id="1.10.30.10">
    <property type="entry name" value="High mobility group box domain"/>
    <property type="match status" value="1"/>
</dbReference>
<dbReference type="PANTHER" id="PTHR10270:SF161">
    <property type="entry name" value="SEX-DETERMINING REGION Y PROTEIN"/>
    <property type="match status" value="1"/>
</dbReference>
<evidence type="ECO:0000256" key="1">
    <source>
        <dbReference type="ARBA" id="ARBA00023125"/>
    </source>
</evidence>
<name>A0A397TNV9_9GLOM</name>
<dbReference type="AlphaFoldDB" id="A0A397TNV9"/>
<sequence>MTKLEPTYNISSIKSFSSDFESQIDPEILLKSFLSQTPPPYQLTIPLDKLLNTYPKSDGTIPRPKNSFILFRNDFNEKIKKHYFLNMKVGEFSIIVGQEWKNQPPSVLQFFQVLSLVSRQRHKTMYPNYKYKPQKKGKKSKISHTSLILPTPSRDESAAYQEFSALDDEHTILIDKVLGIL</sequence>
<dbReference type="SUPFAM" id="SSF47095">
    <property type="entry name" value="HMG-box"/>
    <property type="match status" value="1"/>
</dbReference>
<dbReference type="PROSITE" id="PS50118">
    <property type="entry name" value="HMG_BOX_2"/>
    <property type="match status" value="1"/>
</dbReference>
<dbReference type="GO" id="GO:0030154">
    <property type="term" value="P:cell differentiation"/>
    <property type="evidence" value="ECO:0007669"/>
    <property type="project" value="TreeGrafter"/>
</dbReference>
<dbReference type="SMART" id="SM00398">
    <property type="entry name" value="HMG"/>
    <property type="match status" value="1"/>
</dbReference>
<comment type="caution">
    <text evidence="5">The sequence shown here is derived from an EMBL/GenBank/DDBJ whole genome shotgun (WGS) entry which is preliminary data.</text>
</comment>
<protein>
    <recommendedName>
        <fullName evidence="4">HMG box domain-containing protein</fullName>
    </recommendedName>
</protein>
<evidence type="ECO:0000256" key="2">
    <source>
        <dbReference type="ARBA" id="ARBA00023163"/>
    </source>
</evidence>
<dbReference type="InterPro" id="IPR009071">
    <property type="entry name" value="HMG_box_dom"/>
</dbReference>
<dbReference type="GO" id="GO:0000122">
    <property type="term" value="P:negative regulation of transcription by RNA polymerase II"/>
    <property type="evidence" value="ECO:0007669"/>
    <property type="project" value="TreeGrafter"/>
</dbReference>
<dbReference type="Pfam" id="PF00505">
    <property type="entry name" value="HMG_box"/>
    <property type="match status" value="1"/>
</dbReference>
<reference evidence="5 6" key="1">
    <citation type="submission" date="2018-06" db="EMBL/GenBank/DDBJ databases">
        <title>Comparative genomics reveals the genomic features of Rhizophagus irregularis, R. cerebriforme, R. diaphanum and Gigaspora rosea, and their symbiotic lifestyle signature.</title>
        <authorList>
            <person name="Morin E."/>
            <person name="San Clemente H."/>
            <person name="Chen E.C.H."/>
            <person name="De La Providencia I."/>
            <person name="Hainaut M."/>
            <person name="Kuo A."/>
            <person name="Kohler A."/>
            <person name="Murat C."/>
            <person name="Tang N."/>
            <person name="Roy S."/>
            <person name="Loubradou J."/>
            <person name="Henrissat B."/>
            <person name="Grigoriev I.V."/>
            <person name="Corradi N."/>
            <person name="Roux C."/>
            <person name="Martin F.M."/>
        </authorList>
    </citation>
    <scope>NUCLEOTIDE SEQUENCE [LARGE SCALE GENOMIC DNA]</scope>
    <source>
        <strain evidence="5 6">DAOM 227022</strain>
    </source>
</reference>
<dbReference type="PANTHER" id="PTHR10270">
    <property type="entry name" value="SOX TRANSCRIPTION FACTOR"/>
    <property type="match status" value="1"/>
</dbReference>
<feature type="DNA-binding region" description="HMG box" evidence="3">
    <location>
        <begin position="61"/>
        <end position="130"/>
    </location>
</feature>
<dbReference type="EMBL" id="QKYT01000002">
    <property type="protein sequence ID" value="RIA99648.1"/>
    <property type="molecule type" value="Genomic_DNA"/>
</dbReference>
<gene>
    <name evidence="5" type="ORF">C1645_850025</name>
</gene>
<evidence type="ECO:0000256" key="3">
    <source>
        <dbReference type="PROSITE-ProRule" id="PRU00267"/>
    </source>
</evidence>
<dbReference type="InterPro" id="IPR036910">
    <property type="entry name" value="HMG_box_dom_sf"/>
</dbReference>
<keyword evidence="3" id="KW-0539">Nucleus</keyword>
<dbReference type="STRING" id="658196.A0A397TNV9"/>
<dbReference type="GO" id="GO:0000978">
    <property type="term" value="F:RNA polymerase II cis-regulatory region sequence-specific DNA binding"/>
    <property type="evidence" value="ECO:0007669"/>
    <property type="project" value="TreeGrafter"/>
</dbReference>
<feature type="domain" description="HMG box" evidence="4">
    <location>
        <begin position="61"/>
        <end position="130"/>
    </location>
</feature>
<evidence type="ECO:0000313" key="5">
    <source>
        <dbReference type="EMBL" id="RIA99648.1"/>
    </source>
</evidence>
<keyword evidence="6" id="KW-1185">Reference proteome</keyword>
<dbReference type="GO" id="GO:0001228">
    <property type="term" value="F:DNA-binding transcription activator activity, RNA polymerase II-specific"/>
    <property type="evidence" value="ECO:0007669"/>
    <property type="project" value="TreeGrafter"/>
</dbReference>
<keyword evidence="1 3" id="KW-0238">DNA-binding</keyword>
<evidence type="ECO:0000313" key="6">
    <source>
        <dbReference type="Proteomes" id="UP000265703"/>
    </source>
</evidence>
<keyword evidence="2" id="KW-0804">Transcription</keyword>
<dbReference type="GO" id="GO:0005634">
    <property type="term" value="C:nucleus"/>
    <property type="evidence" value="ECO:0007669"/>
    <property type="project" value="UniProtKB-UniRule"/>
</dbReference>
<dbReference type="OrthoDB" id="6247875at2759"/>
<organism evidence="5 6">
    <name type="scientific">Glomus cerebriforme</name>
    <dbReference type="NCBI Taxonomy" id="658196"/>
    <lineage>
        <taxon>Eukaryota</taxon>
        <taxon>Fungi</taxon>
        <taxon>Fungi incertae sedis</taxon>
        <taxon>Mucoromycota</taxon>
        <taxon>Glomeromycotina</taxon>
        <taxon>Glomeromycetes</taxon>
        <taxon>Glomerales</taxon>
        <taxon>Glomeraceae</taxon>
        <taxon>Glomus</taxon>
    </lineage>
</organism>
<proteinExistence type="predicted"/>
<dbReference type="Proteomes" id="UP000265703">
    <property type="component" value="Unassembled WGS sequence"/>
</dbReference>
<dbReference type="CDD" id="cd01389">
    <property type="entry name" value="HMG-box_ROX1-like"/>
    <property type="match status" value="1"/>
</dbReference>
<dbReference type="InterPro" id="IPR050140">
    <property type="entry name" value="SRY-related_HMG-box_TF-like"/>
</dbReference>
<accession>A0A397TNV9</accession>